<evidence type="ECO:0000256" key="4">
    <source>
        <dbReference type="ARBA" id="ARBA00023002"/>
    </source>
</evidence>
<keyword evidence="7" id="KW-1185">Reference proteome</keyword>
<reference evidence="6" key="1">
    <citation type="submission" date="2023-06" db="EMBL/GenBank/DDBJ databases">
        <title>Genome-scale phylogeny and comparative genomics of the fungal order Sordariales.</title>
        <authorList>
            <consortium name="Lawrence Berkeley National Laboratory"/>
            <person name="Hensen N."/>
            <person name="Bonometti L."/>
            <person name="Westerberg I."/>
            <person name="Brannstrom I.O."/>
            <person name="Guillou S."/>
            <person name="Cros-Aarteil S."/>
            <person name="Calhoun S."/>
            <person name="Haridas S."/>
            <person name="Kuo A."/>
            <person name="Mondo S."/>
            <person name="Pangilinan J."/>
            <person name="Riley R."/>
            <person name="LaButti K."/>
            <person name="Andreopoulos B."/>
            <person name="Lipzen A."/>
            <person name="Chen C."/>
            <person name="Yanf M."/>
            <person name="Daum C."/>
            <person name="Ng V."/>
            <person name="Clum A."/>
            <person name="Steindorff A."/>
            <person name="Ohm R."/>
            <person name="Martin F."/>
            <person name="Silar P."/>
            <person name="Natvig D."/>
            <person name="Lalanne C."/>
            <person name="Gautier V."/>
            <person name="Ament-velasquez S.L."/>
            <person name="Kruys A."/>
            <person name="Hutchinson M.I."/>
            <person name="Powell A.J."/>
            <person name="Barry K."/>
            <person name="Miller A.N."/>
            <person name="Grigoriev I.V."/>
            <person name="Debuchy R."/>
            <person name="Gladieux P."/>
            <person name="Thoren M.H."/>
            <person name="Johannesson H."/>
        </authorList>
    </citation>
    <scope>NUCLEOTIDE SEQUENCE</scope>
    <source>
        <strain evidence="6">SMH3391-2</strain>
    </source>
</reference>
<proteinExistence type="inferred from homology"/>
<gene>
    <name evidence="6" type="ORF">B0T17DRAFT_586142</name>
</gene>
<name>A0AA39XIF5_9PEZI</name>
<dbReference type="GO" id="GO:0016491">
    <property type="term" value="F:oxidoreductase activity"/>
    <property type="evidence" value="ECO:0007669"/>
    <property type="project" value="UniProtKB-KW"/>
</dbReference>
<evidence type="ECO:0000313" key="6">
    <source>
        <dbReference type="EMBL" id="KAK0634240.1"/>
    </source>
</evidence>
<comment type="similarity">
    <text evidence="1">Belongs to the oxygen-dependent FAD-linked oxidoreductase family.</text>
</comment>
<keyword evidence="4" id="KW-0560">Oxidoreductase</keyword>
<evidence type="ECO:0000256" key="2">
    <source>
        <dbReference type="ARBA" id="ARBA00022630"/>
    </source>
</evidence>
<comment type="caution">
    <text evidence="6">The sequence shown here is derived from an EMBL/GenBank/DDBJ whole genome shotgun (WGS) entry which is preliminary data.</text>
</comment>
<evidence type="ECO:0000256" key="3">
    <source>
        <dbReference type="ARBA" id="ARBA00022827"/>
    </source>
</evidence>
<dbReference type="Pfam" id="PF01565">
    <property type="entry name" value="FAD_binding_4"/>
    <property type="match status" value="1"/>
</dbReference>
<evidence type="ECO:0000313" key="7">
    <source>
        <dbReference type="Proteomes" id="UP001174934"/>
    </source>
</evidence>
<dbReference type="InterPro" id="IPR006094">
    <property type="entry name" value="Oxid_FAD_bind_N"/>
</dbReference>
<dbReference type="InterPro" id="IPR050416">
    <property type="entry name" value="FAD-linked_Oxidoreductase"/>
</dbReference>
<dbReference type="SUPFAM" id="SSF56176">
    <property type="entry name" value="FAD-binding/transporter-associated domain-like"/>
    <property type="match status" value="1"/>
</dbReference>
<dbReference type="PROSITE" id="PS51387">
    <property type="entry name" value="FAD_PCMH"/>
    <property type="match status" value="1"/>
</dbReference>
<dbReference type="PANTHER" id="PTHR42973">
    <property type="entry name" value="BINDING OXIDOREDUCTASE, PUTATIVE (AFU_ORTHOLOGUE AFUA_1G17690)-RELATED"/>
    <property type="match status" value="1"/>
</dbReference>
<keyword evidence="3" id="KW-0274">FAD</keyword>
<keyword evidence="2" id="KW-0285">Flavoprotein</keyword>
<dbReference type="Gene3D" id="3.30.465.10">
    <property type="match status" value="2"/>
</dbReference>
<evidence type="ECO:0000256" key="1">
    <source>
        <dbReference type="ARBA" id="ARBA00005466"/>
    </source>
</evidence>
<dbReference type="GO" id="GO:0071949">
    <property type="term" value="F:FAD binding"/>
    <property type="evidence" value="ECO:0007669"/>
    <property type="project" value="InterPro"/>
</dbReference>
<evidence type="ECO:0000259" key="5">
    <source>
        <dbReference type="PROSITE" id="PS51387"/>
    </source>
</evidence>
<dbReference type="PANTHER" id="PTHR42973:SF22">
    <property type="entry name" value="FAD-BINDING PCMH-TYPE DOMAIN-CONTAINING PROTEIN-RELATED"/>
    <property type="match status" value="1"/>
</dbReference>
<dbReference type="Proteomes" id="UP001174934">
    <property type="component" value="Unassembled WGS sequence"/>
</dbReference>
<dbReference type="InterPro" id="IPR016166">
    <property type="entry name" value="FAD-bd_PCMH"/>
</dbReference>
<dbReference type="AlphaFoldDB" id="A0AA39XIF5"/>
<organism evidence="6 7">
    <name type="scientific">Bombardia bombarda</name>
    <dbReference type="NCBI Taxonomy" id="252184"/>
    <lineage>
        <taxon>Eukaryota</taxon>
        <taxon>Fungi</taxon>
        <taxon>Dikarya</taxon>
        <taxon>Ascomycota</taxon>
        <taxon>Pezizomycotina</taxon>
        <taxon>Sordariomycetes</taxon>
        <taxon>Sordariomycetidae</taxon>
        <taxon>Sordariales</taxon>
        <taxon>Lasiosphaeriaceae</taxon>
        <taxon>Bombardia</taxon>
    </lineage>
</organism>
<protein>
    <submittedName>
        <fullName evidence="6">Oxidoreductase</fullName>
    </submittedName>
</protein>
<accession>A0AA39XIF5</accession>
<dbReference type="InterPro" id="IPR016169">
    <property type="entry name" value="FAD-bd_PCMH_sub2"/>
</dbReference>
<feature type="domain" description="FAD-binding PCMH-type" evidence="5">
    <location>
        <begin position="56"/>
        <end position="229"/>
    </location>
</feature>
<dbReference type="InterPro" id="IPR036318">
    <property type="entry name" value="FAD-bd_PCMH-like_sf"/>
</dbReference>
<sequence length="500" mass="53149">MNHWPTTAGRLETRNIGVSGVCCLALLSLLGEDKVFLPGSAGYNASLSSYFSQQESQVYPRCIVSPASTEDVSKAVRSLSSTAAARWEAEGGDLDHRDETGSGCLFAVRSGGHAGFAGAANVRGGVTIDLRRLSRIEVYSKLDQLGLGVAGGRAAQVGVGGLVTGGGISYASPRFGFSCDTVSSYQVVLADGAIVEASNQQDADLAFALRGGSNNFGIVTRVVMQTFEQAGPIWGGSVYYSITTVDDQLKAFVDISAANSYDEYSSLITSFGFASGQGTAVVNSIEYTKVGEANPPVFAPLMAIPSLLSTMRLDSMTNISIEQGAFSPDGRRQLSVVTTHASTLAMLNATYINYNRSLAAVEQVADMVWSISLDPLPPAIYARPQSQANALGLAGRSTGATLVVAQLSASWTDASDDDAVEQAARDLFEAIERDARALDAYDPFRYLNYAAPWQDPIASYGPESVQRLREIRRRVDPRGVFPRQVPGGFKIPKQAVELES</sequence>
<dbReference type="Gene3D" id="3.40.462.20">
    <property type="match status" value="1"/>
</dbReference>
<dbReference type="EMBL" id="JAULSR010000001">
    <property type="protein sequence ID" value="KAK0634240.1"/>
    <property type="molecule type" value="Genomic_DNA"/>
</dbReference>